<evidence type="ECO:0008006" key="4">
    <source>
        <dbReference type="Google" id="ProtNLM"/>
    </source>
</evidence>
<comment type="caution">
    <text evidence="2">The sequence shown here is derived from an EMBL/GenBank/DDBJ whole genome shotgun (WGS) entry which is preliminary data.</text>
</comment>
<dbReference type="InterPro" id="IPR003676">
    <property type="entry name" value="SAUR_fam"/>
</dbReference>
<name>A0A822Z222_NELNU</name>
<protein>
    <recommendedName>
        <fullName evidence="4">Auxin-responsive protein SAUR21-like</fullName>
    </recommendedName>
</protein>
<dbReference type="PANTHER" id="PTHR31929">
    <property type="entry name" value="SAUR-LIKE AUXIN-RESPONSIVE PROTEIN FAMILY-RELATED"/>
    <property type="match status" value="1"/>
</dbReference>
<accession>A0A822Z222</accession>
<evidence type="ECO:0000313" key="3">
    <source>
        <dbReference type="Proteomes" id="UP000607653"/>
    </source>
</evidence>
<dbReference type="AlphaFoldDB" id="A0A822Z222"/>
<organism evidence="2 3">
    <name type="scientific">Nelumbo nucifera</name>
    <name type="common">Sacred lotus</name>
    <dbReference type="NCBI Taxonomy" id="4432"/>
    <lineage>
        <taxon>Eukaryota</taxon>
        <taxon>Viridiplantae</taxon>
        <taxon>Streptophyta</taxon>
        <taxon>Embryophyta</taxon>
        <taxon>Tracheophyta</taxon>
        <taxon>Spermatophyta</taxon>
        <taxon>Magnoliopsida</taxon>
        <taxon>Proteales</taxon>
        <taxon>Nelumbonaceae</taxon>
        <taxon>Nelumbo</taxon>
    </lineage>
</organism>
<dbReference type="EMBL" id="DUZY01000005">
    <property type="protein sequence ID" value="DAD40474.1"/>
    <property type="molecule type" value="Genomic_DNA"/>
</dbReference>
<evidence type="ECO:0000256" key="1">
    <source>
        <dbReference type="ARBA" id="ARBA00006974"/>
    </source>
</evidence>
<reference evidence="2 3" key="1">
    <citation type="journal article" date="2020" name="Mol. Biol. Evol.">
        <title>Distinct Expression and Methylation Patterns for Genes with Different Fates following a Single Whole-Genome Duplication in Flowering Plants.</title>
        <authorList>
            <person name="Shi T."/>
            <person name="Rahmani R.S."/>
            <person name="Gugger P.F."/>
            <person name="Wang M."/>
            <person name="Li H."/>
            <person name="Zhang Y."/>
            <person name="Li Z."/>
            <person name="Wang Q."/>
            <person name="Van de Peer Y."/>
            <person name="Marchal K."/>
            <person name="Chen J."/>
        </authorList>
    </citation>
    <scope>NUCLEOTIDE SEQUENCE [LARGE SCALE GENOMIC DNA]</scope>
    <source>
        <tissue evidence="2">Leaf</tissue>
    </source>
</reference>
<dbReference type="Pfam" id="PF02519">
    <property type="entry name" value="Auxin_inducible"/>
    <property type="match status" value="1"/>
</dbReference>
<evidence type="ECO:0000313" key="2">
    <source>
        <dbReference type="EMBL" id="DAD40474.1"/>
    </source>
</evidence>
<proteinExistence type="inferred from homology"/>
<dbReference type="Proteomes" id="UP000607653">
    <property type="component" value="Unassembled WGS sequence"/>
</dbReference>
<dbReference type="GO" id="GO:0009733">
    <property type="term" value="P:response to auxin"/>
    <property type="evidence" value="ECO:0007669"/>
    <property type="project" value="InterPro"/>
</dbReference>
<keyword evidence="3" id="KW-1185">Reference proteome</keyword>
<sequence length="104" mass="11916">MMGIHFPGMVHAKQLLQSLSRSQFEEAIASDVPKGHFVVYVGEDEKKRFVVPISYLKHPSFQYLLSLAEEKFGFDHQLGGLTIPCKEVDFIRLTSHLNRSRQKV</sequence>
<gene>
    <name evidence="2" type="ORF">HUJ06_014797</name>
</gene>
<comment type="similarity">
    <text evidence="1">Belongs to the ARG7 family.</text>
</comment>